<evidence type="ECO:0000313" key="2">
    <source>
        <dbReference type="EMBL" id="KYB25954.1"/>
    </source>
</evidence>
<dbReference type="Proteomes" id="UP000007266">
    <property type="component" value="Linkage group 8"/>
</dbReference>
<evidence type="ECO:0000256" key="1">
    <source>
        <dbReference type="SAM" id="MobiDB-lite"/>
    </source>
</evidence>
<name>A0A139WDG3_TRICA</name>
<feature type="compositionally biased region" description="Low complexity" evidence="1">
    <location>
        <begin position="30"/>
        <end position="50"/>
    </location>
</feature>
<gene>
    <name evidence="2" type="primary">AUGUSTUS-3.0.2_34121</name>
    <name evidence="2" type="ORF">TcasGA2_TC034121</name>
</gene>
<proteinExistence type="predicted"/>
<organism evidence="2 3">
    <name type="scientific">Tribolium castaneum</name>
    <name type="common">Red flour beetle</name>
    <dbReference type="NCBI Taxonomy" id="7070"/>
    <lineage>
        <taxon>Eukaryota</taxon>
        <taxon>Metazoa</taxon>
        <taxon>Ecdysozoa</taxon>
        <taxon>Arthropoda</taxon>
        <taxon>Hexapoda</taxon>
        <taxon>Insecta</taxon>
        <taxon>Pterygota</taxon>
        <taxon>Neoptera</taxon>
        <taxon>Endopterygota</taxon>
        <taxon>Coleoptera</taxon>
        <taxon>Polyphaga</taxon>
        <taxon>Cucujiformia</taxon>
        <taxon>Tenebrionidae</taxon>
        <taxon>Tenebrionidae incertae sedis</taxon>
        <taxon>Tribolium</taxon>
    </lineage>
</organism>
<dbReference type="InParanoid" id="A0A139WDG3"/>
<keyword evidence="3" id="KW-1185">Reference proteome</keyword>
<reference evidence="2 3" key="2">
    <citation type="journal article" date="2010" name="Nucleic Acids Res.">
        <title>BeetleBase in 2010: revisions to provide comprehensive genomic information for Tribolium castaneum.</title>
        <authorList>
            <person name="Kim H.S."/>
            <person name="Murphy T."/>
            <person name="Xia J."/>
            <person name="Caragea D."/>
            <person name="Park Y."/>
            <person name="Beeman R.W."/>
            <person name="Lorenzen M.D."/>
            <person name="Butcher S."/>
            <person name="Manak J.R."/>
            <person name="Brown S.J."/>
        </authorList>
    </citation>
    <scope>GENOME REANNOTATION</scope>
    <source>
        <strain evidence="2 3">Georgia GA2</strain>
    </source>
</reference>
<evidence type="ECO:0000313" key="3">
    <source>
        <dbReference type="Proteomes" id="UP000007266"/>
    </source>
</evidence>
<dbReference type="AlphaFoldDB" id="A0A139WDG3"/>
<dbReference type="EMBL" id="KQ971361">
    <property type="protein sequence ID" value="KYB25954.1"/>
    <property type="molecule type" value="Genomic_DNA"/>
</dbReference>
<feature type="region of interest" description="Disordered" evidence="1">
    <location>
        <begin position="17"/>
        <end position="63"/>
    </location>
</feature>
<sequence length="63" mass="6808">MESIKEVENFISAVKLRTRPHVNTYEHDGNVTSSSADSSDSGTTGTKGVDNSFDSDEPSTEEN</sequence>
<accession>A0A139WDG3</accession>
<feature type="compositionally biased region" description="Acidic residues" evidence="1">
    <location>
        <begin position="53"/>
        <end position="63"/>
    </location>
</feature>
<protein>
    <submittedName>
        <fullName evidence="2">Uncharacterized protein</fullName>
    </submittedName>
</protein>
<reference evidence="2 3" key="1">
    <citation type="journal article" date="2008" name="Nature">
        <title>The genome of the model beetle and pest Tribolium castaneum.</title>
        <authorList>
            <consortium name="Tribolium Genome Sequencing Consortium"/>
            <person name="Richards S."/>
            <person name="Gibbs R.A."/>
            <person name="Weinstock G.M."/>
            <person name="Brown S.J."/>
            <person name="Denell R."/>
            <person name="Beeman R.W."/>
            <person name="Gibbs R."/>
            <person name="Beeman R.W."/>
            <person name="Brown S.J."/>
            <person name="Bucher G."/>
            <person name="Friedrich M."/>
            <person name="Grimmelikhuijzen C.J."/>
            <person name="Klingler M."/>
            <person name="Lorenzen M."/>
            <person name="Richards S."/>
            <person name="Roth S."/>
            <person name="Schroder R."/>
            <person name="Tautz D."/>
            <person name="Zdobnov E.M."/>
            <person name="Muzny D."/>
            <person name="Gibbs R.A."/>
            <person name="Weinstock G.M."/>
            <person name="Attaway T."/>
            <person name="Bell S."/>
            <person name="Buhay C.J."/>
            <person name="Chandrabose M.N."/>
            <person name="Chavez D."/>
            <person name="Clerk-Blankenburg K.P."/>
            <person name="Cree A."/>
            <person name="Dao M."/>
            <person name="Davis C."/>
            <person name="Chacko J."/>
            <person name="Dinh H."/>
            <person name="Dugan-Rocha S."/>
            <person name="Fowler G."/>
            <person name="Garner T.T."/>
            <person name="Garnes J."/>
            <person name="Gnirke A."/>
            <person name="Hawes A."/>
            <person name="Hernandez J."/>
            <person name="Hines S."/>
            <person name="Holder M."/>
            <person name="Hume J."/>
            <person name="Jhangiani S.N."/>
            <person name="Joshi V."/>
            <person name="Khan Z.M."/>
            <person name="Jackson L."/>
            <person name="Kovar C."/>
            <person name="Kowis A."/>
            <person name="Lee S."/>
            <person name="Lewis L.R."/>
            <person name="Margolis J."/>
            <person name="Morgan M."/>
            <person name="Nazareth L.V."/>
            <person name="Nguyen N."/>
            <person name="Okwuonu G."/>
            <person name="Parker D."/>
            <person name="Richards S."/>
            <person name="Ruiz S.J."/>
            <person name="Santibanez J."/>
            <person name="Savard J."/>
            <person name="Scherer S.E."/>
            <person name="Schneider B."/>
            <person name="Sodergren E."/>
            <person name="Tautz D."/>
            <person name="Vattahil S."/>
            <person name="Villasana D."/>
            <person name="White C.S."/>
            <person name="Wright R."/>
            <person name="Park Y."/>
            <person name="Beeman R.W."/>
            <person name="Lord J."/>
            <person name="Oppert B."/>
            <person name="Lorenzen M."/>
            <person name="Brown S."/>
            <person name="Wang L."/>
            <person name="Savard J."/>
            <person name="Tautz D."/>
            <person name="Richards S."/>
            <person name="Weinstock G."/>
            <person name="Gibbs R.A."/>
            <person name="Liu Y."/>
            <person name="Worley K."/>
            <person name="Weinstock G."/>
            <person name="Elsik C.G."/>
            <person name="Reese J.T."/>
            <person name="Elhaik E."/>
            <person name="Landan G."/>
            <person name="Graur D."/>
            <person name="Arensburger P."/>
            <person name="Atkinson P."/>
            <person name="Beeman R.W."/>
            <person name="Beidler J."/>
            <person name="Brown S.J."/>
            <person name="Demuth J.P."/>
            <person name="Drury D.W."/>
            <person name="Du Y.Z."/>
            <person name="Fujiwara H."/>
            <person name="Lorenzen M."/>
            <person name="Maselli V."/>
            <person name="Osanai M."/>
            <person name="Park Y."/>
            <person name="Robertson H.M."/>
            <person name="Tu Z."/>
            <person name="Wang J.J."/>
            <person name="Wang S."/>
            <person name="Richards S."/>
            <person name="Song H."/>
            <person name="Zhang L."/>
            <person name="Sodergren E."/>
            <person name="Werner D."/>
            <person name="Stanke M."/>
            <person name="Morgenstern B."/>
            <person name="Solovyev V."/>
            <person name="Kosarev P."/>
            <person name="Brown G."/>
            <person name="Chen H.C."/>
            <person name="Ermolaeva O."/>
            <person name="Hlavina W."/>
            <person name="Kapustin Y."/>
            <person name="Kiryutin B."/>
            <person name="Kitts P."/>
            <person name="Maglott D."/>
            <person name="Pruitt K."/>
            <person name="Sapojnikov V."/>
            <person name="Souvorov A."/>
            <person name="Mackey A.J."/>
            <person name="Waterhouse R.M."/>
            <person name="Wyder S."/>
            <person name="Zdobnov E.M."/>
            <person name="Zdobnov E.M."/>
            <person name="Wyder S."/>
            <person name="Kriventseva E.V."/>
            <person name="Kadowaki T."/>
            <person name="Bork P."/>
            <person name="Aranda M."/>
            <person name="Bao R."/>
            <person name="Beermann A."/>
            <person name="Berns N."/>
            <person name="Bolognesi R."/>
            <person name="Bonneton F."/>
            <person name="Bopp D."/>
            <person name="Brown S.J."/>
            <person name="Bucher G."/>
            <person name="Butts T."/>
            <person name="Chaumot A."/>
            <person name="Denell R.E."/>
            <person name="Ferrier D.E."/>
            <person name="Friedrich M."/>
            <person name="Gordon C.M."/>
            <person name="Jindra M."/>
            <person name="Klingler M."/>
            <person name="Lan Q."/>
            <person name="Lattorff H.M."/>
            <person name="Laudet V."/>
            <person name="von Levetsow C."/>
            <person name="Liu Z."/>
            <person name="Lutz R."/>
            <person name="Lynch J.A."/>
            <person name="da Fonseca R.N."/>
            <person name="Posnien N."/>
            <person name="Reuter R."/>
            <person name="Roth S."/>
            <person name="Savard J."/>
            <person name="Schinko J.B."/>
            <person name="Schmitt C."/>
            <person name="Schoppmeier M."/>
            <person name="Schroder R."/>
            <person name="Shippy T.D."/>
            <person name="Simonnet F."/>
            <person name="Marques-Souza H."/>
            <person name="Tautz D."/>
            <person name="Tomoyasu Y."/>
            <person name="Trauner J."/>
            <person name="Van der Zee M."/>
            <person name="Vervoort M."/>
            <person name="Wittkopp N."/>
            <person name="Wimmer E.A."/>
            <person name="Yang X."/>
            <person name="Jones A.K."/>
            <person name="Sattelle D.B."/>
            <person name="Ebert P.R."/>
            <person name="Nelson D."/>
            <person name="Scott J.G."/>
            <person name="Beeman R.W."/>
            <person name="Muthukrishnan S."/>
            <person name="Kramer K.J."/>
            <person name="Arakane Y."/>
            <person name="Beeman R.W."/>
            <person name="Zhu Q."/>
            <person name="Hogenkamp D."/>
            <person name="Dixit R."/>
            <person name="Oppert B."/>
            <person name="Jiang H."/>
            <person name="Zou Z."/>
            <person name="Marshall J."/>
            <person name="Elpidina E."/>
            <person name="Vinokurov K."/>
            <person name="Oppert C."/>
            <person name="Zou Z."/>
            <person name="Evans J."/>
            <person name="Lu Z."/>
            <person name="Zhao P."/>
            <person name="Sumathipala N."/>
            <person name="Altincicek B."/>
            <person name="Vilcinskas A."/>
            <person name="Williams M."/>
            <person name="Hultmark D."/>
            <person name="Hetru C."/>
            <person name="Jiang H."/>
            <person name="Grimmelikhuijzen C.J."/>
            <person name="Hauser F."/>
            <person name="Cazzamali G."/>
            <person name="Williamson M."/>
            <person name="Park Y."/>
            <person name="Li B."/>
            <person name="Tanaka Y."/>
            <person name="Predel R."/>
            <person name="Neupert S."/>
            <person name="Schachtner J."/>
            <person name="Verleyen P."/>
            <person name="Raible F."/>
            <person name="Bork P."/>
            <person name="Friedrich M."/>
            <person name="Walden K.K."/>
            <person name="Robertson H.M."/>
            <person name="Angeli S."/>
            <person name="Foret S."/>
            <person name="Bucher G."/>
            <person name="Schuetz S."/>
            <person name="Maleszka R."/>
            <person name="Wimmer E.A."/>
            <person name="Beeman R.W."/>
            <person name="Lorenzen M."/>
            <person name="Tomoyasu Y."/>
            <person name="Miller S.C."/>
            <person name="Grossmann D."/>
            <person name="Bucher G."/>
        </authorList>
    </citation>
    <scope>NUCLEOTIDE SEQUENCE [LARGE SCALE GENOMIC DNA]</scope>
    <source>
        <strain evidence="2 3">Georgia GA2</strain>
    </source>
</reference>